<dbReference type="AlphaFoldDB" id="A0A540WSL1"/>
<reference evidence="2 3" key="1">
    <citation type="submission" date="2019-06" db="EMBL/GenBank/DDBJ databases">
        <authorList>
            <person name="Livingstone P."/>
            <person name="Whitworth D."/>
        </authorList>
    </citation>
    <scope>NUCLEOTIDE SEQUENCE [LARGE SCALE GENOMIC DNA]</scope>
    <source>
        <strain evidence="2 3">AM401</strain>
    </source>
</reference>
<dbReference type="EMBL" id="VIFM01000159">
    <property type="protein sequence ID" value="TQF12002.1"/>
    <property type="molecule type" value="Genomic_DNA"/>
</dbReference>
<proteinExistence type="predicted"/>
<feature type="region of interest" description="Disordered" evidence="1">
    <location>
        <begin position="92"/>
        <end position="113"/>
    </location>
</feature>
<keyword evidence="3" id="KW-1185">Reference proteome</keyword>
<organism evidence="2 3">
    <name type="scientific">Myxococcus llanfairpwllgwyngyllgogerychwyrndrobwllllantysiliogogogochensis</name>
    <dbReference type="NCBI Taxonomy" id="2590453"/>
    <lineage>
        <taxon>Bacteria</taxon>
        <taxon>Pseudomonadati</taxon>
        <taxon>Myxococcota</taxon>
        <taxon>Myxococcia</taxon>
        <taxon>Myxococcales</taxon>
        <taxon>Cystobacterineae</taxon>
        <taxon>Myxococcaceae</taxon>
        <taxon>Myxococcus</taxon>
    </lineage>
</organism>
<comment type="caution">
    <text evidence="2">The sequence shown here is derived from an EMBL/GenBank/DDBJ whole genome shotgun (WGS) entry which is preliminary data.</text>
</comment>
<sequence length="113" mass="12907">MGWRIIKQPNRLYGVYTEVTECFTQLNLSRQDVLAVCRVRGCTADTARHKLEAADLDVSEEGNASRWEEALASTEQPRTRLEQLVATSRPLTIDGQRLAPRDVVPYNNPERHR</sequence>
<name>A0A540WSL1_9BACT</name>
<evidence type="ECO:0000313" key="2">
    <source>
        <dbReference type="EMBL" id="TQF12002.1"/>
    </source>
</evidence>
<protein>
    <submittedName>
        <fullName evidence="2">Uncharacterized protein</fullName>
    </submittedName>
</protein>
<dbReference type="RefSeq" id="WP_141646245.1">
    <property type="nucleotide sequence ID" value="NZ_VIFM01000159.1"/>
</dbReference>
<evidence type="ECO:0000313" key="3">
    <source>
        <dbReference type="Proteomes" id="UP000315369"/>
    </source>
</evidence>
<gene>
    <name evidence="2" type="ORF">FJV41_31235</name>
</gene>
<accession>A0A540WSL1</accession>
<dbReference type="Proteomes" id="UP000315369">
    <property type="component" value="Unassembled WGS sequence"/>
</dbReference>
<evidence type="ECO:0000256" key="1">
    <source>
        <dbReference type="SAM" id="MobiDB-lite"/>
    </source>
</evidence>